<reference evidence="2 3" key="1">
    <citation type="submission" date="2023-02" db="EMBL/GenBank/DDBJ databases">
        <title>LHISI_Scaffold_Assembly.</title>
        <authorList>
            <person name="Stuart O.P."/>
            <person name="Cleave R."/>
            <person name="Magrath M.J.L."/>
            <person name="Mikheyev A.S."/>
        </authorList>
    </citation>
    <scope>NUCLEOTIDE SEQUENCE [LARGE SCALE GENOMIC DNA]</scope>
    <source>
        <strain evidence="2">Daus_M_001</strain>
        <tissue evidence="2">Leg muscle</tissue>
    </source>
</reference>
<comment type="caution">
    <text evidence="2">The sequence shown here is derived from an EMBL/GenBank/DDBJ whole genome shotgun (WGS) entry which is preliminary data.</text>
</comment>
<evidence type="ECO:0000313" key="3">
    <source>
        <dbReference type="Proteomes" id="UP001159363"/>
    </source>
</evidence>
<organism evidence="2 3">
    <name type="scientific">Dryococelus australis</name>
    <dbReference type="NCBI Taxonomy" id="614101"/>
    <lineage>
        <taxon>Eukaryota</taxon>
        <taxon>Metazoa</taxon>
        <taxon>Ecdysozoa</taxon>
        <taxon>Arthropoda</taxon>
        <taxon>Hexapoda</taxon>
        <taxon>Insecta</taxon>
        <taxon>Pterygota</taxon>
        <taxon>Neoptera</taxon>
        <taxon>Polyneoptera</taxon>
        <taxon>Phasmatodea</taxon>
        <taxon>Verophasmatodea</taxon>
        <taxon>Anareolatae</taxon>
        <taxon>Phasmatidae</taxon>
        <taxon>Eurycanthinae</taxon>
        <taxon>Dryococelus</taxon>
    </lineage>
</organism>
<name>A0ABQ9G8C2_9NEOP</name>
<accession>A0ABQ9G8C2</accession>
<protein>
    <submittedName>
        <fullName evidence="2">Uncharacterized protein</fullName>
    </submittedName>
</protein>
<keyword evidence="3" id="KW-1185">Reference proteome</keyword>
<evidence type="ECO:0000313" key="2">
    <source>
        <dbReference type="EMBL" id="KAJ8867776.1"/>
    </source>
</evidence>
<feature type="region of interest" description="Disordered" evidence="1">
    <location>
        <begin position="386"/>
        <end position="410"/>
    </location>
</feature>
<evidence type="ECO:0000256" key="1">
    <source>
        <dbReference type="SAM" id="MobiDB-lite"/>
    </source>
</evidence>
<gene>
    <name evidence="2" type="ORF">PR048_031579</name>
</gene>
<dbReference type="EMBL" id="JARBHB010000015">
    <property type="protein sequence ID" value="KAJ8867776.1"/>
    <property type="molecule type" value="Genomic_DNA"/>
</dbReference>
<proteinExistence type="predicted"/>
<dbReference type="Proteomes" id="UP001159363">
    <property type="component" value="Chromosome 14"/>
</dbReference>
<sequence>MKNQDGGMSICEGSAGEGVSRLLDSNRGEKLVVPRETSGNVLEVAAIDLEAGVQTIPKIVKGMCEDMLRVGIDSCVPRGLTLTQDKLEVGHLYPLLQEHRFCRCLLELTIVLLDHTTPDTALYFTAFIIGRPSSEEVAEVTVFRCPFTTKASRVRFLAGSLADFRKWESRRTMPLVGGLTRGFPAPSPCRWNPSLFRTHLASPSSALKTSKESPKSLHSIPLLTRRSAETTLVYKRFVGCTSMIGYEYLHEMRNPSEMRQQDAGSDCEKIPRRKIPHHSTGIILQLLAEDSRCVCGRERSKRRFIARFCELEGKWPLLMGVATQICTCYHRLKMRYTAYSSSAHVPTLTYPNRTHLSKSHGQQFDSKSVKKPGINYTALVRADIKGGMDPPRTISRRARESDTGDTNTHA</sequence>